<name>A0ABV2WM41_9NOCA</name>
<evidence type="ECO:0000256" key="1">
    <source>
        <dbReference type="ARBA" id="ARBA00022763"/>
    </source>
</evidence>
<reference evidence="5 6" key="1">
    <citation type="submission" date="2024-06" db="EMBL/GenBank/DDBJ databases">
        <title>The Natural Products Discovery Center: Release of the First 8490 Sequenced Strains for Exploring Actinobacteria Biosynthetic Diversity.</title>
        <authorList>
            <person name="Kalkreuter E."/>
            <person name="Kautsar S.A."/>
            <person name="Yang D."/>
            <person name="Bader C.D."/>
            <person name="Teijaro C.N."/>
            <person name="Fluegel L."/>
            <person name="Davis C.M."/>
            <person name="Simpson J.R."/>
            <person name="Lauterbach L."/>
            <person name="Steele A.D."/>
            <person name="Gui C."/>
            <person name="Meng S."/>
            <person name="Li G."/>
            <person name="Viehrig K."/>
            <person name="Ye F."/>
            <person name="Su P."/>
            <person name="Kiefer A.F."/>
            <person name="Nichols A."/>
            <person name="Cepeda A.J."/>
            <person name="Yan W."/>
            <person name="Fan B."/>
            <person name="Jiang Y."/>
            <person name="Adhikari A."/>
            <person name="Zheng C.-J."/>
            <person name="Schuster L."/>
            <person name="Cowan T.M."/>
            <person name="Smanski M.J."/>
            <person name="Chevrette M.G."/>
            <person name="De Carvalho L.P.S."/>
            <person name="Shen B."/>
        </authorList>
    </citation>
    <scope>NUCLEOTIDE SEQUENCE [LARGE SCALE GENOMIC DNA]</scope>
    <source>
        <strain evidence="5 6">NPDC019708</strain>
    </source>
</reference>
<keyword evidence="3" id="KW-0234">DNA repair</keyword>
<dbReference type="SUPFAM" id="SSF52141">
    <property type="entry name" value="Uracil-DNA glycosylase-like"/>
    <property type="match status" value="1"/>
</dbReference>
<accession>A0ABV2WM41</accession>
<proteinExistence type="predicted"/>
<keyword evidence="1" id="KW-0227">DNA damage</keyword>
<dbReference type="CDD" id="cd10028">
    <property type="entry name" value="UDG-F2_TDG_MUG"/>
    <property type="match status" value="1"/>
</dbReference>
<dbReference type="GeneID" id="96241929"/>
<evidence type="ECO:0000259" key="4">
    <source>
        <dbReference type="SMART" id="SM00986"/>
    </source>
</evidence>
<dbReference type="Proteomes" id="UP001550628">
    <property type="component" value="Unassembled WGS sequence"/>
</dbReference>
<dbReference type="Pfam" id="PF03167">
    <property type="entry name" value="UDG"/>
    <property type="match status" value="1"/>
</dbReference>
<organism evidence="5 6">
    <name type="scientific">Nocardia rhamnosiphila</name>
    <dbReference type="NCBI Taxonomy" id="426716"/>
    <lineage>
        <taxon>Bacteria</taxon>
        <taxon>Bacillati</taxon>
        <taxon>Actinomycetota</taxon>
        <taxon>Actinomycetes</taxon>
        <taxon>Mycobacteriales</taxon>
        <taxon>Nocardiaceae</taxon>
        <taxon>Nocardia</taxon>
    </lineage>
</organism>
<evidence type="ECO:0000313" key="6">
    <source>
        <dbReference type="Proteomes" id="UP001550628"/>
    </source>
</evidence>
<dbReference type="SMART" id="SM00986">
    <property type="entry name" value="UDG"/>
    <property type="match status" value="1"/>
</dbReference>
<sequence length="195" mass="20943">MAHSAVNRPTPADLAAAAGTTIPDVLAPDLRVLFCGINPGLWSGATGHHFARPGNRFWPALFRSGFTPRLFRPDEQDELPALGLGITNVVSRTSAKADELTKEELRDGGAALVERVRRNRPRILAVLGLGAYRTAFGRPRTTVGRQDETIGATEVWVLPNPSGLNAHYTLDALAAEFRTLRVESARAVAAGRAAE</sequence>
<dbReference type="EC" id="3.2.2.28" evidence="5"/>
<gene>
    <name evidence="5" type="primary">mug</name>
    <name evidence="5" type="ORF">ABZ510_08815</name>
</gene>
<dbReference type="NCBIfam" id="NF007570">
    <property type="entry name" value="PRK10201.1"/>
    <property type="match status" value="1"/>
</dbReference>
<dbReference type="PANTHER" id="PTHR12159:SF9">
    <property type="entry name" value="G_T MISMATCH-SPECIFIC THYMINE DNA GLYCOSYLASE"/>
    <property type="match status" value="1"/>
</dbReference>
<evidence type="ECO:0000256" key="2">
    <source>
        <dbReference type="ARBA" id="ARBA00022801"/>
    </source>
</evidence>
<dbReference type="InterPro" id="IPR005122">
    <property type="entry name" value="Uracil-DNA_glycosylase-like"/>
</dbReference>
<comment type="caution">
    <text evidence="5">The sequence shown here is derived from an EMBL/GenBank/DDBJ whole genome shotgun (WGS) entry which is preliminary data.</text>
</comment>
<dbReference type="InterPro" id="IPR036895">
    <property type="entry name" value="Uracil-DNA_glycosylase-like_sf"/>
</dbReference>
<keyword evidence="6" id="KW-1185">Reference proteome</keyword>
<dbReference type="EMBL" id="JBEYBF010000004">
    <property type="protein sequence ID" value="MEU1951953.1"/>
    <property type="molecule type" value="Genomic_DNA"/>
</dbReference>
<protein>
    <submittedName>
        <fullName evidence="5">G/U mismatch-specific DNA glycosylase</fullName>
        <ecNumber evidence="5">3.2.2.28</ecNumber>
    </submittedName>
</protein>
<dbReference type="GO" id="GO:0016798">
    <property type="term" value="F:hydrolase activity, acting on glycosyl bonds"/>
    <property type="evidence" value="ECO:0007669"/>
    <property type="project" value="UniProtKB-KW"/>
</dbReference>
<keyword evidence="5" id="KW-0326">Glycosidase</keyword>
<dbReference type="PANTHER" id="PTHR12159">
    <property type="entry name" value="G/T AND G/U MISMATCH-SPECIFIC DNA GLYCOSYLASE"/>
    <property type="match status" value="1"/>
</dbReference>
<dbReference type="Gene3D" id="3.40.470.10">
    <property type="entry name" value="Uracil-DNA glycosylase-like domain"/>
    <property type="match status" value="1"/>
</dbReference>
<evidence type="ECO:0000313" key="5">
    <source>
        <dbReference type="EMBL" id="MEU1951953.1"/>
    </source>
</evidence>
<dbReference type="SMART" id="SM00987">
    <property type="entry name" value="UreE_C"/>
    <property type="match status" value="1"/>
</dbReference>
<feature type="domain" description="Uracil-DNA glycosylase-like" evidence="4">
    <location>
        <begin position="23"/>
        <end position="181"/>
    </location>
</feature>
<keyword evidence="2 5" id="KW-0378">Hydrolase</keyword>
<evidence type="ECO:0000256" key="3">
    <source>
        <dbReference type="ARBA" id="ARBA00023204"/>
    </source>
</evidence>
<dbReference type="RefSeq" id="WP_030520292.1">
    <property type="nucleotide sequence ID" value="NZ_JBEXYG010000002.1"/>
</dbReference>
<dbReference type="InterPro" id="IPR015637">
    <property type="entry name" value="MUG/TDG"/>
</dbReference>